<keyword evidence="4 7" id="KW-0472">Membrane</keyword>
<evidence type="ECO:0000313" key="8">
    <source>
        <dbReference type="EMBL" id="ESN99659.1"/>
    </source>
</evidence>
<feature type="compositionally biased region" description="Low complexity" evidence="6">
    <location>
        <begin position="137"/>
        <end position="156"/>
    </location>
</feature>
<dbReference type="GeneID" id="20212438"/>
<dbReference type="InterPro" id="IPR050579">
    <property type="entry name" value="PMP-22/EMP/MP20-like"/>
</dbReference>
<dbReference type="RefSeq" id="XP_009022405.1">
    <property type="nucleotide sequence ID" value="XM_009024157.1"/>
</dbReference>
<feature type="compositionally biased region" description="Low complexity" evidence="6">
    <location>
        <begin position="216"/>
        <end position="247"/>
    </location>
</feature>
<feature type="transmembrane region" description="Helical" evidence="7">
    <location>
        <begin position="502"/>
        <end position="527"/>
    </location>
</feature>
<evidence type="ECO:0000256" key="5">
    <source>
        <dbReference type="SAM" id="Coils"/>
    </source>
</evidence>
<evidence type="ECO:0000256" key="7">
    <source>
        <dbReference type="SAM" id="Phobius"/>
    </source>
</evidence>
<dbReference type="InParanoid" id="T1FUE2"/>
<dbReference type="InterPro" id="IPR004031">
    <property type="entry name" value="PMP22/EMP/MP20/Claudin"/>
</dbReference>
<reference evidence="9" key="3">
    <citation type="submission" date="2015-06" db="UniProtKB">
        <authorList>
            <consortium name="EnsemblMetazoa"/>
        </authorList>
    </citation>
    <scope>IDENTIFICATION</scope>
</reference>
<dbReference type="CTD" id="20212438"/>
<feature type="compositionally biased region" description="Basic residues" evidence="6">
    <location>
        <begin position="100"/>
        <end position="111"/>
    </location>
</feature>
<sequence>MNPHQPNYLPHQQQQPIFLAPQHDQQLLQHQLSHQQQLQEQQLQQLQQQLQQQQLQQLQQQQQFQLQQQQKQLQLLVNDSEQNNIQMPAHTHVTPSPLSKSHHRHSHHRHEPPHQPQQPRHLEEFHPQTHLELQMIQPEQQSSQQQQQQQLLQQQEHLQHHPHQSRSVRGKSPVVFKQQQIQEQQQQQQPQLHNYQHPQQNEQRNAYPDEQNEPPQQQLQHKNVEQHQQQHQLQQQQQSTQEQQQNLESDHDKVEVIVDASIEPEAIAGQHQLQQQQQQQHNKSIKQHAPTLTTESLPQNQQIVSPLLQPLLRKPTKKLRRDKAHELLRKRILVGTLVAMMVATILWLVAFSINYWASWEFPDGVMSANKNVIRGQHAGLWKMCREEVVPSTNEKLSSCIFMKQFPTSDELIRNQKLYDATVINYRRSCTAIGVIGVLVMVLSIISTYYSTIEPRYIYKRLAGSLLLGSAACILVCVEIIQGSLEYERKYLPHMYPPKSKHRFGFCFGVAWFLIICFLVFSLILFFFSRKQKDKLVDDRPVIIGRI</sequence>
<dbReference type="KEGG" id="hro:HELRODRAFT_192895"/>
<proteinExistence type="predicted"/>
<keyword evidence="2 7" id="KW-0812">Transmembrane</keyword>
<dbReference type="EMBL" id="KB097106">
    <property type="protein sequence ID" value="ESN99659.1"/>
    <property type="molecule type" value="Genomic_DNA"/>
</dbReference>
<evidence type="ECO:0000256" key="2">
    <source>
        <dbReference type="ARBA" id="ARBA00022692"/>
    </source>
</evidence>
<evidence type="ECO:0000256" key="3">
    <source>
        <dbReference type="ARBA" id="ARBA00022989"/>
    </source>
</evidence>
<feature type="region of interest" description="Disordered" evidence="6">
    <location>
        <begin position="137"/>
        <end position="250"/>
    </location>
</feature>
<evidence type="ECO:0000313" key="10">
    <source>
        <dbReference type="Proteomes" id="UP000015101"/>
    </source>
</evidence>
<dbReference type="FunFam" id="1.20.140.150:FF:000054">
    <property type="entry name" value="Protein CBG14510"/>
    <property type="match status" value="1"/>
</dbReference>
<gene>
    <name evidence="9" type="primary">20212438</name>
    <name evidence="8" type="ORF">HELRODRAFT_192895</name>
</gene>
<evidence type="ECO:0000313" key="9">
    <source>
        <dbReference type="EnsemblMetazoa" id="HelroP192895"/>
    </source>
</evidence>
<evidence type="ECO:0000256" key="4">
    <source>
        <dbReference type="ARBA" id="ARBA00023136"/>
    </source>
</evidence>
<dbReference type="PANTHER" id="PTHR10671">
    <property type="entry name" value="EPITHELIAL MEMBRANE PROTEIN-RELATED"/>
    <property type="match status" value="1"/>
</dbReference>
<feature type="region of interest" description="Disordered" evidence="6">
    <location>
        <begin position="269"/>
        <end position="295"/>
    </location>
</feature>
<evidence type="ECO:0000256" key="1">
    <source>
        <dbReference type="ARBA" id="ARBA00004141"/>
    </source>
</evidence>
<dbReference type="Proteomes" id="UP000015101">
    <property type="component" value="Unassembled WGS sequence"/>
</dbReference>
<feature type="region of interest" description="Disordered" evidence="6">
    <location>
        <begin position="89"/>
        <end position="120"/>
    </location>
</feature>
<evidence type="ECO:0000256" key="6">
    <source>
        <dbReference type="SAM" id="MobiDB-lite"/>
    </source>
</evidence>
<dbReference type="PANTHER" id="PTHR10671:SF82">
    <property type="entry name" value="GH19567P"/>
    <property type="match status" value="1"/>
</dbReference>
<dbReference type="GO" id="GO:0005886">
    <property type="term" value="C:plasma membrane"/>
    <property type="evidence" value="ECO:0000318"/>
    <property type="project" value="GO_Central"/>
</dbReference>
<comment type="subcellular location">
    <subcellularLocation>
        <location evidence="1">Membrane</location>
        <topology evidence="1">Multi-pass membrane protein</topology>
    </subcellularLocation>
</comment>
<dbReference type="EnsemblMetazoa" id="HelroT192895">
    <property type="protein sequence ID" value="HelroP192895"/>
    <property type="gene ID" value="HelroG192895"/>
</dbReference>
<feature type="transmembrane region" description="Helical" evidence="7">
    <location>
        <begin position="461"/>
        <end position="482"/>
    </location>
</feature>
<reference evidence="10" key="1">
    <citation type="submission" date="2012-12" db="EMBL/GenBank/DDBJ databases">
        <authorList>
            <person name="Hellsten U."/>
            <person name="Grimwood J."/>
            <person name="Chapman J.A."/>
            <person name="Shapiro H."/>
            <person name="Aerts A."/>
            <person name="Otillar R.P."/>
            <person name="Terry A.Y."/>
            <person name="Boore J.L."/>
            <person name="Simakov O."/>
            <person name="Marletaz F."/>
            <person name="Cho S.-J."/>
            <person name="Edsinger-Gonzales E."/>
            <person name="Havlak P."/>
            <person name="Kuo D.-H."/>
            <person name="Larsson T."/>
            <person name="Lv J."/>
            <person name="Arendt D."/>
            <person name="Savage R."/>
            <person name="Osoegawa K."/>
            <person name="de Jong P."/>
            <person name="Lindberg D.R."/>
            <person name="Seaver E.C."/>
            <person name="Weisblat D.A."/>
            <person name="Putnam N.H."/>
            <person name="Grigoriev I.V."/>
            <person name="Rokhsar D.S."/>
        </authorList>
    </citation>
    <scope>NUCLEOTIDE SEQUENCE</scope>
</reference>
<feature type="compositionally biased region" description="Low complexity" evidence="6">
    <location>
        <begin position="270"/>
        <end position="281"/>
    </location>
</feature>
<keyword evidence="10" id="KW-1185">Reference proteome</keyword>
<dbReference type="AlphaFoldDB" id="T1FUE2"/>
<feature type="coiled-coil region" evidence="5">
    <location>
        <begin position="29"/>
        <end position="63"/>
    </location>
</feature>
<dbReference type="eggNOG" id="ENOG502RZHR">
    <property type="taxonomic scope" value="Eukaryota"/>
</dbReference>
<feature type="transmembrane region" description="Helical" evidence="7">
    <location>
        <begin position="332"/>
        <end position="357"/>
    </location>
</feature>
<dbReference type="EMBL" id="AMQM01005852">
    <property type="status" value="NOT_ANNOTATED_CDS"/>
    <property type="molecule type" value="Genomic_DNA"/>
</dbReference>
<dbReference type="HOGENOM" id="CLU_499017_0_0_1"/>
<feature type="transmembrane region" description="Helical" evidence="7">
    <location>
        <begin position="431"/>
        <end position="449"/>
    </location>
</feature>
<keyword evidence="3 7" id="KW-1133">Transmembrane helix</keyword>
<dbReference type="Gene3D" id="1.20.140.150">
    <property type="match status" value="1"/>
</dbReference>
<keyword evidence="5" id="KW-0175">Coiled coil</keyword>
<organism evidence="9 10">
    <name type="scientific">Helobdella robusta</name>
    <name type="common">Californian leech</name>
    <dbReference type="NCBI Taxonomy" id="6412"/>
    <lineage>
        <taxon>Eukaryota</taxon>
        <taxon>Metazoa</taxon>
        <taxon>Spiralia</taxon>
        <taxon>Lophotrochozoa</taxon>
        <taxon>Annelida</taxon>
        <taxon>Clitellata</taxon>
        <taxon>Hirudinea</taxon>
        <taxon>Rhynchobdellida</taxon>
        <taxon>Glossiphoniidae</taxon>
        <taxon>Helobdella</taxon>
    </lineage>
</organism>
<feature type="compositionally biased region" description="Low complexity" evidence="6">
    <location>
        <begin position="178"/>
        <end position="201"/>
    </location>
</feature>
<feature type="compositionally biased region" description="Basic residues" evidence="6">
    <location>
        <begin position="160"/>
        <end position="169"/>
    </location>
</feature>
<protein>
    <submittedName>
        <fullName evidence="8 9">Uncharacterized protein</fullName>
    </submittedName>
</protein>
<dbReference type="OrthoDB" id="5917530at2759"/>
<reference evidence="8 10" key="2">
    <citation type="journal article" date="2013" name="Nature">
        <title>Insights into bilaterian evolution from three spiralian genomes.</title>
        <authorList>
            <person name="Simakov O."/>
            <person name="Marletaz F."/>
            <person name="Cho S.J."/>
            <person name="Edsinger-Gonzales E."/>
            <person name="Havlak P."/>
            <person name="Hellsten U."/>
            <person name="Kuo D.H."/>
            <person name="Larsson T."/>
            <person name="Lv J."/>
            <person name="Arendt D."/>
            <person name="Savage R."/>
            <person name="Osoegawa K."/>
            <person name="de Jong P."/>
            <person name="Grimwood J."/>
            <person name="Chapman J.A."/>
            <person name="Shapiro H."/>
            <person name="Aerts A."/>
            <person name="Otillar R.P."/>
            <person name="Terry A.Y."/>
            <person name="Boore J.L."/>
            <person name="Grigoriev I.V."/>
            <person name="Lindberg D.R."/>
            <person name="Seaver E.C."/>
            <person name="Weisblat D.A."/>
            <person name="Putnam N.H."/>
            <person name="Rokhsar D.S."/>
        </authorList>
    </citation>
    <scope>NUCLEOTIDE SEQUENCE</scope>
</reference>
<dbReference type="Pfam" id="PF13903">
    <property type="entry name" value="Claudin_2"/>
    <property type="match status" value="1"/>
</dbReference>
<accession>T1FUE2</accession>
<name>T1FUE2_HELRO</name>